<feature type="transmembrane region" description="Helical" evidence="2">
    <location>
        <begin position="64"/>
        <end position="84"/>
    </location>
</feature>
<protein>
    <submittedName>
        <fullName evidence="3">Uncharacterized protein</fullName>
    </submittedName>
</protein>
<gene>
    <name evidence="3" type="ORF">SPSK_02060</name>
</gene>
<comment type="caution">
    <text evidence="3">The sequence shown here is derived from an EMBL/GenBank/DDBJ whole genome shotgun (WGS) entry which is preliminary data.</text>
</comment>
<evidence type="ECO:0000256" key="1">
    <source>
        <dbReference type="SAM" id="MobiDB-lite"/>
    </source>
</evidence>
<dbReference type="AlphaFoldDB" id="A0A0F2MG80"/>
<accession>A0A0F2MG80</accession>
<feature type="region of interest" description="Disordered" evidence="1">
    <location>
        <begin position="1"/>
        <end position="57"/>
    </location>
</feature>
<reference evidence="3 4" key="1">
    <citation type="journal article" date="2014" name="BMC Genomics">
        <title>Comparative genomics of the major fungal agents of human and animal Sporotrichosis: Sporothrix schenckii and Sporothrix brasiliensis.</title>
        <authorList>
            <person name="Teixeira M.M."/>
            <person name="de Almeida L.G."/>
            <person name="Kubitschek-Barreira P."/>
            <person name="Alves F.L."/>
            <person name="Kioshima E.S."/>
            <person name="Abadio A.K."/>
            <person name="Fernandes L."/>
            <person name="Derengowski L.S."/>
            <person name="Ferreira K.S."/>
            <person name="Souza R.C."/>
            <person name="Ruiz J.C."/>
            <person name="de Andrade N.C."/>
            <person name="Paes H.C."/>
            <person name="Nicola A.M."/>
            <person name="Albuquerque P."/>
            <person name="Gerber A.L."/>
            <person name="Martins V.P."/>
            <person name="Peconick L.D."/>
            <person name="Neto A.V."/>
            <person name="Chaucanez C.B."/>
            <person name="Silva P.A."/>
            <person name="Cunha O.L."/>
            <person name="de Oliveira F.F."/>
            <person name="dos Santos T.C."/>
            <person name="Barros A.L."/>
            <person name="Soares M.A."/>
            <person name="de Oliveira L.M."/>
            <person name="Marini M.M."/>
            <person name="Villalobos-Duno H."/>
            <person name="Cunha M.M."/>
            <person name="de Hoog S."/>
            <person name="da Silveira J.F."/>
            <person name="Henrissat B."/>
            <person name="Nino-Vega G.A."/>
            <person name="Cisalpino P.S."/>
            <person name="Mora-Montes H.M."/>
            <person name="Almeida S.R."/>
            <person name="Stajich J.E."/>
            <person name="Lopes-Bezerra L.M."/>
            <person name="Vasconcelos A.T."/>
            <person name="Felipe M.S."/>
        </authorList>
    </citation>
    <scope>NUCLEOTIDE SEQUENCE [LARGE SCALE GENOMIC DNA]</scope>
    <source>
        <strain evidence="3 4">1099-18</strain>
    </source>
</reference>
<dbReference type="VEuPathDB" id="FungiDB:SPSK_02060"/>
<dbReference type="GeneID" id="27664232"/>
<keyword evidence="2" id="KW-0812">Transmembrane</keyword>
<dbReference type="Proteomes" id="UP000033710">
    <property type="component" value="Unassembled WGS sequence"/>
</dbReference>
<dbReference type="KEGG" id="ssck:SPSK_02060"/>
<name>A0A0F2MG80_SPOSC</name>
<proteinExistence type="predicted"/>
<feature type="compositionally biased region" description="Basic residues" evidence="1">
    <location>
        <begin position="48"/>
        <end position="57"/>
    </location>
</feature>
<keyword evidence="2" id="KW-0472">Membrane</keyword>
<evidence type="ECO:0000313" key="3">
    <source>
        <dbReference type="EMBL" id="KJR87171.1"/>
    </source>
</evidence>
<organism evidence="3 4">
    <name type="scientific">Sporothrix schenckii 1099-18</name>
    <dbReference type="NCBI Taxonomy" id="1397361"/>
    <lineage>
        <taxon>Eukaryota</taxon>
        <taxon>Fungi</taxon>
        <taxon>Dikarya</taxon>
        <taxon>Ascomycota</taxon>
        <taxon>Pezizomycotina</taxon>
        <taxon>Sordariomycetes</taxon>
        <taxon>Sordariomycetidae</taxon>
        <taxon>Ophiostomatales</taxon>
        <taxon>Ophiostomataceae</taxon>
        <taxon>Sporothrix</taxon>
    </lineage>
</organism>
<evidence type="ECO:0000256" key="2">
    <source>
        <dbReference type="SAM" id="Phobius"/>
    </source>
</evidence>
<dbReference type="EMBL" id="AXCR01000005">
    <property type="protein sequence ID" value="KJR87171.1"/>
    <property type="molecule type" value="Genomic_DNA"/>
</dbReference>
<feature type="region of interest" description="Disordered" evidence="1">
    <location>
        <begin position="89"/>
        <end position="108"/>
    </location>
</feature>
<sequence length="108" mass="12194">MSKGIPKGKRGRDGQRSSFPFEDNRCMLTSTDTRKERPAKAGWMPQKTHGRNVRSRHAQSPLHLPHTLLCLFLLRAFLLLRLFFSDGTGLQRPGSHTGFKMEPASDSC</sequence>
<feature type="compositionally biased region" description="Basic residues" evidence="1">
    <location>
        <begin position="1"/>
        <end position="10"/>
    </location>
</feature>
<evidence type="ECO:0000313" key="4">
    <source>
        <dbReference type="Proteomes" id="UP000033710"/>
    </source>
</evidence>
<dbReference type="RefSeq" id="XP_016589847.1">
    <property type="nucleotide sequence ID" value="XM_016728955.1"/>
</dbReference>
<reference evidence="3 4" key="2">
    <citation type="journal article" date="2015" name="Eukaryot. Cell">
        <title>Asexual propagation of a virulent clone complex in a human and feline outbreak of sporotrichosis.</title>
        <authorList>
            <person name="Teixeira Mde M."/>
            <person name="Rodrigues A.M."/>
            <person name="Tsui C.K."/>
            <person name="de Almeida L.G."/>
            <person name="Van Diepeningen A.D."/>
            <person name="van den Ende B.G."/>
            <person name="Fernandes G.F."/>
            <person name="Kano R."/>
            <person name="Hamelin R.C."/>
            <person name="Lopes-Bezerra L.M."/>
            <person name="Vasconcelos A.T."/>
            <person name="de Hoog S."/>
            <person name="de Camargo Z.P."/>
            <person name="Felipe M.S."/>
        </authorList>
    </citation>
    <scope>NUCLEOTIDE SEQUENCE [LARGE SCALE GENOMIC DNA]</scope>
    <source>
        <strain evidence="3 4">1099-18</strain>
    </source>
</reference>
<keyword evidence="2" id="KW-1133">Transmembrane helix</keyword>